<dbReference type="Gramene" id="Ma02_t11240.1">
    <property type="protein sequence ID" value="Ma02_p11240.1"/>
    <property type="gene ID" value="Ma02_g11240"/>
</dbReference>
<dbReference type="OMA" id="YSEHRIC"/>
<dbReference type="FunCoup" id="A0A804I1K7">
    <property type="interactions" value="2432"/>
</dbReference>
<dbReference type="EMBL" id="HG996467">
    <property type="protein sequence ID" value="CAG1861732.1"/>
    <property type="molecule type" value="Genomic_DNA"/>
</dbReference>
<name>A0A804I1K7_MUSAM</name>
<dbReference type="GO" id="GO:0019843">
    <property type="term" value="F:rRNA binding"/>
    <property type="evidence" value="ECO:0000318"/>
    <property type="project" value="GO_Central"/>
</dbReference>
<evidence type="ECO:0000256" key="1">
    <source>
        <dbReference type="SAM" id="MobiDB-lite"/>
    </source>
</evidence>
<evidence type="ECO:0000313" key="4">
    <source>
        <dbReference type="EnsemblPlants" id="Ma02_p11240.1"/>
    </source>
</evidence>
<dbReference type="GO" id="GO:0006353">
    <property type="term" value="P:DNA-templated transcription termination"/>
    <property type="evidence" value="ECO:0007669"/>
    <property type="project" value="InterPro"/>
</dbReference>
<organism evidence="4 5">
    <name type="scientific">Musa acuminata subsp. malaccensis</name>
    <name type="common">Wild banana</name>
    <name type="synonym">Musa malaccensis</name>
    <dbReference type="NCBI Taxonomy" id="214687"/>
    <lineage>
        <taxon>Eukaryota</taxon>
        <taxon>Viridiplantae</taxon>
        <taxon>Streptophyta</taxon>
        <taxon>Embryophyta</taxon>
        <taxon>Tracheophyta</taxon>
        <taxon>Spermatophyta</taxon>
        <taxon>Magnoliopsida</taxon>
        <taxon>Liliopsida</taxon>
        <taxon>Zingiberales</taxon>
        <taxon>Musaceae</taxon>
        <taxon>Musa</taxon>
    </lineage>
</organism>
<dbReference type="EnsemblPlants" id="Ma02_t11240.1">
    <property type="protein sequence ID" value="Ma02_p11240.1"/>
    <property type="gene ID" value="Ma02_g11240"/>
</dbReference>
<evidence type="ECO:0000313" key="3">
    <source>
        <dbReference type="EMBL" id="CAG1861732.1"/>
    </source>
</evidence>
<evidence type="ECO:0000259" key="2">
    <source>
        <dbReference type="Pfam" id="PF07498"/>
    </source>
</evidence>
<protein>
    <submittedName>
        <fullName evidence="3">(wild Malaysian banana) hypothetical protein</fullName>
    </submittedName>
</protein>
<dbReference type="InParanoid" id="A0A804I1K7"/>
<dbReference type="Proteomes" id="UP000012960">
    <property type="component" value="Unplaced"/>
</dbReference>
<dbReference type="PANTHER" id="PTHR34449:SF5">
    <property type="entry name" value="ATP BINDING _ ATPASE"/>
    <property type="match status" value="1"/>
</dbReference>
<dbReference type="GO" id="GO:0010239">
    <property type="term" value="P:chloroplast mRNA processing"/>
    <property type="evidence" value="ECO:0000318"/>
    <property type="project" value="GO_Central"/>
</dbReference>
<feature type="domain" description="Rho termination factor-like N-terminal" evidence="2">
    <location>
        <begin position="314"/>
        <end position="344"/>
    </location>
</feature>
<dbReference type="GO" id="GO:0009507">
    <property type="term" value="C:chloroplast"/>
    <property type="evidence" value="ECO:0000318"/>
    <property type="project" value="GO_Central"/>
</dbReference>
<reference evidence="3" key="1">
    <citation type="submission" date="2021-03" db="EMBL/GenBank/DDBJ databases">
        <authorList>
            <consortium name="Genoscope - CEA"/>
            <person name="William W."/>
        </authorList>
    </citation>
    <scope>NUCLEOTIDE SEQUENCE</scope>
    <source>
        <strain evidence="3">Doubled-haploid Pahang</strain>
    </source>
</reference>
<gene>
    <name evidence="3" type="ORF">GSMUA_66260.1</name>
</gene>
<feature type="region of interest" description="Disordered" evidence="1">
    <location>
        <begin position="151"/>
        <end position="319"/>
    </location>
</feature>
<feature type="compositionally biased region" description="Polar residues" evidence="1">
    <location>
        <begin position="99"/>
        <end position="121"/>
    </location>
</feature>
<proteinExistence type="predicted"/>
<dbReference type="Pfam" id="PF07498">
    <property type="entry name" value="Rho_N"/>
    <property type="match status" value="1"/>
</dbReference>
<dbReference type="OrthoDB" id="652255at2759"/>
<keyword evidence="5" id="KW-1185">Reference proteome</keyword>
<feature type="region of interest" description="Disordered" evidence="1">
    <location>
        <begin position="57"/>
        <end position="123"/>
    </location>
</feature>
<evidence type="ECO:0000313" key="5">
    <source>
        <dbReference type="Proteomes" id="UP000012960"/>
    </source>
</evidence>
<accession>A0A804I1K7</accession>
<dbReference type="GO" id="GO:0003729">
    <property type="term" value="F:mRNA binding"/>
    <property type="evidence" value="ECO:0000318"/>
    <property type="project" value="GO_Central"/>
</dbReference>
<sequence length="349" mass="38331">MMTIGYVSQDGKSCLLPGIPRRAILSSYSCHRSQQLFVGSKPIPSFSSTRTSVTCNASYNNYKRNPDFSRQPKGSSRGKKKQYQESEQSDNTEVMDFMSSKNGSLLSPSANTRYQATATSGQREREIVELFRKVQAQLRERAAIKEEKKIEAAQQGQSKKGTVASVLKLLRRHSGDQKMTTSPGEEFSVEQVERSNTFEDEQNINPFGPSDSKSEESDVRGPLPSARPASNFSRKSPVPRMELQPVLSAEEDINSAPSKPRGGRKKTGDYESVQSAPVESVVLDGPDELSSDDQLDPSGSDETIESSSTEASPDLGSLKLSELRDLARYRGVKGYSKLKKGELAELLSA</sequence>
<dbReference type="PANTHER" id="PTHR34449">
    <property type="entry name" value="RHO TERMINATION FACTOR"/>
    <property type="match status" value="1"/>
</dbReference>
<reference evidence="4" key="2">
    <citation type="submission" date="2021-05" db="UniProtKB">
        <authorList>
            <consortium name="EnsemblPlants"/>
        </authorList>
    </citation>
    <scope>IDENTIFICATION</scope>
    <source>
        <strain evidence="4">subsp. malaccensis</strain>
    </source>
</reference>
<dbReference type="GO" id="GO:1901259">
    <property type="term" value="P:chloroplast rRNA processing"/>
    <property type="evidence" value="ECO:0000318"/>
    <property type="project" value="GO_Central"/>
</dbReference>
<dbReference type="InterPro" id="IPR011112">
    <property type="entry name" value="Rho-like_N"/>
</dbReference>
<dbReference type="AlphaFoldDB" id="A0A804I1K7"/>
<feature type="compositionally biased region" description="Acidic residues" evidence="1">
    <location>
        <begin position="285"/>
        <end position="295"/>
    </location>
</feature>